<evidence type="ECO:0000313" key="2">
    <source>
        <dbReference type="Proteomes" id="UP000245880"/>
    </source>
</evidence>
<name>A0A316AM99_9BACT</name>
<dbReference type="AlphaFoldDB" id="A0A316AM99"/>
<keyword evidence="2" id="KW-1185">Reference proteome</keyword>
<evidence type="ECO:0000313" key="1">
    <source>
        <dbReference type="EMBL" id="PWJ58691.1"/>
    </source>
</evidence>
<accession>A0A316AM99</accession>
<reference evidence="1 2" key="1">
    <citation type="submission" date="2018-03" db="EMBL/GenBank/DDBJ databases">
        <title>Genomic Encyclopedia of Archaeal and Bacterial Type Strains, Phase II (KMG-II): from individual species to whole genera.</title>
        <authorList>
            <person name="Goeker M."/>
        </authorList>
    </citation>
    <scope>NUCLEOTIDE SEQUENCE [LARGE SCALE GENOMIC DNA]</scope>
    <source>
        <strain evidence="1 2">DSM 100346</strain>
    </source>
</reference>
<sequence length="560" mass="64088">MKYQFLISLCFLFSSHLPVQSQPDSVYIEGQIKNLNGRLYRQNSAVTFFRNNILQPSTELISRAPLEADGSFKVALPLNFPTEEFYLEYGPLANTTFLGTKGKLNVTFDADSMGLSDKLFYFGGSLAAANNSLKAYLVAEGKAFEKNKSLGADFFDNFWYKSMPQATAALDARQQFRMEVLAEYSRHNLMDPNLRQWITTKAQVEKEVIWMDYLRSNDLDIGLSTINQNTINEAPLTAEKVTLAGKYSLYAHLKMEYLAYQNPGSRASLPVKTMAELIKNYNTDLNSEENQRLSGIIQGGVTDQREINFLSQLFARNEVALNTLFDYERESRLYSENLPENMTDFLKANYLTNRFTGFSLSQKRLLGQHILQDLKQDKFKNSLRELLALELHDSLNIRKFTDYRSNQIKPAEVVPGFWMSRSQEGGASWMKKLLAELKGETIYLAKWNITDSKSLEELSYMTNLENNLPENTVILYVHLSDMEPETDRSALAKQYVIRHNLKGIHVFIDNNQMIDLLLKFNPLEPGTFAIINPKGKYQTRNAPSPQRLDELLKMLQAANR</sequence>
<gene>
    <name evidence="1" type="ORF">CLV98_10356</name>
</gene>
<evidence type="ECO:0008006" key="3">
    <source>
        <dbReference type="Google" id="ProtNLM"/>
    </source>
</evidence>
<dbReference type="EMBL" id="QGDT01000003">
    <property type="protein sequence ID" value="PWJ58691.1"/>
    <property type="molecule type" value="Genomic_DNA"/>
</dbReference>
<protein>
    <recommendedName>
        <fullName evidence="3">Thioredoxin domain-containing protein</fullName>
    </recommendedName>
</protein>
<organism evidence="1 2">
    <name type="scientific">Dyadobacter jejuensis</name>
    <dbReference type="NCBI Taxonomy" id="1082580"/>
    <lineage>
        <taxon>Bacteria</taxon>
        <taxon>Pseudomonadati</taxon>
        <taxon>Bacteroidota</taxon>
        <taxon>Cytophagia</taxon>
        <taxon>Cytophagales</taxon>
        <taxon>Spirosomataceae</taxon>
        <taxon>Dyadobacter</taxon>
    </lineage>
</organism>
<comment type="caution">
    <text evidence="1">The sequence shown here is derived from an EMBL/GenBank/DDBJ whole genome shotgun (WGS) entry which is preliminary data.</text>
</comment>
<dbReference type="Gene3D" id="3.40.30.10">
    <property type="entry name" value="Glutaredoxin"/>
    <property type="match status" value="1"/>
</dbReference>
<dbReference type="RefSeq" id="WP_109673633.1">
    <property type="nucleotide sequence ID" value="NZ_QGDT01000003.1"/>
</dbReference>
<proteinExistence type="predicted"/>
<dbReference type="OrthoDB" id="908604at2"/>
<dbReference type="Proteomes" id="UP000245880">
    <property type="component" value="Unassembled WGS sequence"/>
</dbReference>